<evidence type="ECO:0000256" key="1">
    <source>
        <dbReference type="ARBA" id="ARBA00004496"/>
    </source>
</evidence>
<evidence type="ECO:0000256" key="5">
    <source>
        <dbReference type="SAM" id="MobiDB-lite"/>
    </source>
</evidence>
<feature type="compositionally biased region" description="Polar residues" evidence="5">
    <location>
        <begin position="311"/>
        <end position="323"/>
    </location>
</feature>
<keyword evidence="4" id="KW-0694">RNA-binding</keyword>
<feature type="region of interest" description="Disordered" evidence="5">
    <location>
        <begin position="278"/>
        <end position="330"/>
    </location>
</feature>
<evidence type="ECO:0000313" key="8">
    <source>
        <dbReference type="Proteomes" id="UP000326759"/>
    </source>
</evidence>
<comment type="caution">
    <text evidence="7">The sequence shown here is derived from an EMBL/GenBank/DDBJ whole genome shotgun (WGS) entry which is preliminary data.</text>
</comment>
<dbReference type="InterPro" id="IPR001660">
    <property type="entry name" value="SAM"/>
</dbReference>
<organism evidence="7 8">
    <name type="scientific">Armadillidium nasatum</name>
    <dbReference type="NCBI Taxonomy" id="96803"/>
    <lineage>
        <taxon>Eukaryota</taxon>
        <taxon>Metazoa</taxon>
        <taxon>Ecdysozoa</taxon>
        <taxon>Arthropoda</taxon>
        <taxon>Crustacea</taxon>
        <taxon>Multicrustacea</taxon>
        <taxon>Malacostraca</taxon>
        <taxon>Eumalacostraca</taxon>
        <taxon>Peracarida</taxon>
        <taxon>Isopoda</taxon>
        <taxon>Oniscidea</taxon>
        <taxon>Crinocheta</taxon>
        <taxon>Armadillidiidae</taxon>
        <taxon>Armadillidium</taxon>
    </lineage>
</organism>
<dbReference type="InterPro" id="IPR037093">
    <property type="entry name" value="PHAT_dom_sf"/>
</dbReference>
<feature type="region of interest" description="Disordered" evidence="5">
    <location>
        <begin position="343"/>
        <end position="375"/>
    </location>
</feature>
<evidence type="ECO:0000256" key="4">
    <source>
        <dbReference type="ARBA" id="ARBA00022884"/>
    </source>
</evidence>
<evidence type="ECO:0000256" key="2">
    <source>
        <dbReference type="ARBA" id="ARBA00008232"/>
    </source>
</evidence>
<dbReference type="Gene3D" id="1.10.150.50">
    <property type="entry name" value="Transcription Factor, Ets-1"/>
    <property type="match status" value="1"/>
</dbReference>
<dbReference type="PANTHER" id="PTHR12515">
    <property type="entry name" value="STERILE ALPHA MOTIF DOMAIN CONTAINING PROTEIN 4-RELATED"/>
    <property type="match status" value="1"/>
</dbReference>
<comment type="subcellular location">
    <subcellularLocation>
        <location evidence="1">Cytoplasm</location>
    </subcellularLocation>
</comment>
<dbReference type="OrthoDB" id="6373674at2759"/>
<feature type="domain" description="SAM" evidence="6">
    <location>
        <begin position="1"/>
        <end position="59"/>
    </location>
</feature>
<evidence type="ECO:0000313" key="7">
    <source>
        <dbReference type="EMBL" id="KAB7508195.1"/>
    </source>
</evidence>
<dbReference type="GO" id="GO:0000932">
    <property type="term" value="C:P-body"/>
    <property type="evidence" value="ECO:0007669"/>
    <property type="project" value="TreeGrafter"/>
</dbReference>
<dbReference type="InterPro" id="IPR013761">
    <property type="entry name" value="SAM/pointed_sf"/>
</dbReference>
<name>A0A5N5TPU2_9CRUS</name>
<proteinExistence type="inferred from homology"/>
<reference evidence="7 8" key="1">
    <citation type="journal article" date="2019" name="PLoS Biol.">
        <title>Sex chromosomes control vertical transmission of feminizing Wolbachia symbionts in an isopod.</title>
        <authorList>
            <person name="Becking T."/>
            <person name="Chebbi M.A."/>
            <person name="Giraud I."/>
            <person name="Moumen B."/>
            <person name="Laverre T."/>
            <person name="Caubet Y."/>
            <person name="Peccoud J."/>
            <person name="Gilbert C."/>
            <person name="Cordaux R."/>
        </authorList>
    </citation>
    <scope>NUCLEOTIDE SEQUENCE [LARGE SCALE GENOMIC DNA]</scope>
    <source>
        <strain evidence="7">ANa2</strain>
        <tissue evidence="7">Whole body excluding digestive tract and cuticle</tissue>
    </source>
</reference>
<dbReference type="EMBL" id="SEYY01000020">
    <property type="protein sequence ID" value="KAB7508195.1"/>
    <property type="molecule type" value="Genomic_DNA"/>
</dbReference>
<dbReference type="InterPro" id="IPR050897">
    <property type="entry name" value="SMAUG/VTS1_RNA-bind"/>
</dbReference>
<dbReference type="Pfam" id="PF00536">
    <property type="entry name" value="SAM_1"/>
    <property type="match status" value="1"/>
</dbReference>
<dbReference type="AlphaFoldDB" id="A0A5N5TPU2"/>
<dbReference type="Proteomes" id="UP000326759">
    <property type="component" value="Unassembled WGS sequence"/>
</dbReference>
<dbReference type="GO" id="GO:0003729">
    <property type="term" value="F:mRNA binding"/>
    <property type="evidence" value="ECO:0007669"/>
    <property type="project" value="TreeGrafter"/>
</dbReference>
<comment type="similarity">
    <text evidence="2">Belongs to the SMAUG family.</text>
</comment>
<feature type="compositionally biased region" description="Polar residues" evidence="5">
    <location>
        <begin position="345"/>
        <end position="360"/>
    </location>
</feature>
<sequence length="398" mass="44733">MRDIGVWLKSLRLHKYTPLLCNLKYEDLLALTEKDLEAKGVTKGARHKIILSIAKLRERPKQLENIEKDIMNGGSISAALNQLKQIAITPMLPSTYEAKHSEETNQNYNLQLNSTEPDLASQFTRVMGKMCTQLLVCARPEDEAMSSFLSLVDKCMYHEAFPNVLTKRLLSWKQQILRIWHPVPPKGKETRHMRRWSHQYSGEVNRSIRYHHRYSNAGLLAPSVASTCLQAHLTPPNQFYSSQASQVGTLIAPRNSLPGITSIGSSLLSPQHFLSKRPSLQETPSQLRPHITLQRTRSAPSRPHQLPLLNQIRTPPSIPTTHLTPDRQPVPVPIPVPIHRHHADSFSSWSGRDAMSHNQFPPSSEPPPGGGISYEVAESDLTNRLESLCLSMTEHALG</sequence>
<keyword evidence="3" id="KW-0963">Cytoplasm</keyword>
<dbReference type="SMART" id="SM00454">
    <property type="entry name" value="SAM"/>
    <property type="match status" value="1"/>
</dbReference>
<evidence type="ECO:0000256" key="3">
    <source>
        <dbReference type="ARBA" id="ARBA00022490"/>
    </source>
</evidence>
<dbReference type="GO" id="GO:0000289">
    <property type="term" value="P:nuclear-transcribed mRNA poly(A) tail shortening"/>
    <property type="evidence" value="ECO:0007669"/>
    <property type="project" value="TreeGrafter"/>
</dbReference>
<dbReference type="SUPFAM" id="SSF47769">
    <property type="entry name" value="SAM/Pointed domain"/>
    <property type="match status" value="1"/>
</dbReference>
<evidence type="ECO:0000259" key="6">
    <source>
        <dbReference type="SMART" id="SM00454"/>
    </source>
</evidence>
<dbReference type="PANTHER" id="PTHR12515:SF5">
    <property type="entry name" value="PROTEIN SMAUG"/>
    <property type="match status" value="1"/>
</dbReference>
<keyword evidence="8" id="KW-1185">Reference proteome</keyword>
<dbReference type="Gene3D" id="1.25.40.170">
    <property type="entry name" value="Smaug, PHAT domain"/>
    <property type="match status" value="1"/>
</dbReference>
<gene>
    <name evidence="7" type="primary">samd4a</name>
    <name evidence="7" type="ORF">Anas_01972</name>
</gene>
<dbReference type="GO" id="GO:0030371">
    <property type="term" value="F:translation repressor activity"/>
    <property type="evidence" value="ECO:0007669"/>
    <property type="project" value="InterPro"/>
</dbReference>
<protein>
    <submittedName>
        <fullName evidence="7">Protein Smaug-like protein 1</fullName>
    </submittedName>
</protein>
<accession>A0A5N5TPU2</accession>